<dbReference type="Proteomes" id="UP000576082">
    <property type="component" value="Unassembled WGS sequence"/>
</dbReference>
<feature type="transmembrane region" description="Helical" evidence="1">
    <location>
        <begin position="254"/>
        <end position="272"/>
    </location>
</feature>
<feature type="transmembrane region" description="Helical" evidence="1">
    <location>
        <begin position="279"/>
        <end position="298"/>
    </location>
</feature>
<feature type="transmembrane region" description="Helical" evidence="1">
    <location>
        <begin position="368"/>
        <end position="385"/>
    </location>
</feature>
<feature type="transmembrane region" description="Helical" evidence="1">
    <location>
        <begin position="310"/>
        <end position="330"/>
    </location>
</feature>
<feature type="transmembrane region" description="Helical" evidence="1">
    <location>
        <begin position="189"/>
        <end position="212"/>
    </location>
</feature>
<evidence type="ECO:0000313" key="3">
    <source>
        <dbReference type="Proteomes" id="UP000576082"/>
    </source>
</evidence>
<keyword evidence="3" id="KW-1185">Reference proteome</keyword>
<feature type="transmembrane region" description="Helical" evidence="1">
    <location>
        <begin position="219"/>
        <end position="242"/>
    </location>
</feature>
<name>A0A7X9P342_9BACT</name>
<dbReference type="AlphaFoldDB" id="A0A7X9P342"/>
<organism evidence="2 3">
    <name type="scientific">Flammeovirga aprica JL-4</name>
    <dbReference type="NCBI Taxonomy" id="694437"/>
    <lineage>
        <taxon>Bacteria</taxon>
        <taxon>Pseudomonadati</taxon>
        <taxon>Bacteroidota</taxon>
        <taxon>Cytophagia</taxon>
        <taxon>Cytophagales</taxon>
        <taxon>Flammeovirgaceae</taxon>
        <taxon>Flammeovirga</taxon>
    </lineage>
</organism>
<keyword evidence="1" id="KW-0472">Membrane</keyword>
<dbReference type="EMBL" id="JABANE010000019">
    <property type="protein sequence ID" value="NME68122.1"/>
    <property type="molecule type" value="Genomic_DNA"/>
</dbReference>
<dbReference type="RefSeq" id="WP_169656434.1">
    <property type="nucleotide sequence ID" value="NZ_JABANE010000019.1"/>
</dbReference>
<evidence type="ECO:0000256" key="1">
    <source>
        <dbReference type="SAM" id="Phobius"/>
    </source>
</evidence>
<reference evidence="2 3" key="1">
    <citation type="submission" date="2020-04" db="EMBL/GenBank/DDBJ databases">
        <title>Flammeovirga sp. SR4, a novel species isolated from seawater.</title>
        <authorList>
            <person name="Wang X."/>
        </authorList>
    </citation>
    <scope>NUCLEOTIDE SEQUENCE [LARGE SCALE GENOMIC DNA]</scope>
    <source>
        <strain evidence="2 3">ATCC 23126</strain>
    </source>
</reference>
<comment type="caution">
    <text evidence="2">The sequence shown here is derived from an EMBL/GenBank/DDBJ whole genome shotgun (WGS) entry which is preliminary data.</text>
</comment>
<gene>
    <name evidence="2" type="ORF">HHU12_09130</name>
</gene>
<keyword evidence="1" id="KW-0812">Transmembrane</keyword>
<proteinExistence type="predicted"/>
<feature type="transmembrane region" description="Helical" evidence="1">
    <location>
        <begin position="337"/>
        <end position="353"/>
    </location>
</feature>
<accession>A0A7X9P342</accession>
<sequence length="398" mass="46476">MKIIFKLIIFYILFIPLCTFGNQKCEVIHPSSFSDHYKILDREIAVFTADRPFTLNEVVKEGSEYFQVYSKEHSLESSTAYWAKVTIKPSFLKRCNWLFEIKDNQSDLEVFGKTQNDSTFFITYISKTHALYSSPFTKHTVFSLSKINGVTDKDAVDLYFHFTNASNNELSFEIVSDEAFCRASNEQQFLMGLKYGVLGILFVVAFIWIVIFDKKKVSLFIYLVGILILFLSSNIYIFQYIFDTEYENIFPFRNLFVILHVALLLSIVPQLYKCNYKRIQLVHLIVAWCVAALIYQSIGNNAFQNIWRQYFLLLPVLISMLLFSIYHYFLNALKIEDILFSALLVITLIYGILRENITVINTSFSPNTYHFLVLIITILISIYQLKNTHNVMIEKNKF</sequence>
<keyword evidence="1" id="KW-1133">Transmembrane helix</keyword>
<evidence type="ECO:0000313" key="2">
    <source>
        <dbReference type="EMBL" id="NME68122.1"/>
    </source>
</evidence>
<protein>
    <submittedName>
        <fullName evidence="2">Uncharacterized protein</fullName>
    </submittedName>
</protein>